<evidence type="ECO:0000256" key="1">
    <source>
        <dbReference type="SAM" id="Phobius"/>
    </source>
</evidence>
<dbReference type="AlphaFoldDB" id="A0AAE3GW78"/>
<gene>
    <name evidence="2" type="ORF">NJ959_24405</name>
</gene>
<organism evidence="2 3">
    <name type="scientific">Limnofasciculus baicalensis BBK-W-15</name>
    <dbReference type="NCBI Taxonomy" id="2699891"/>
    <lineage>
        <taxon>Bacteria</taxon>
        <taxon>Bacillati</taxon>
        <taxon>Cyanobacteriota</taxon>
        <taxon>Cyanophyceae</taxon>
        <taxon>Coleofasciculales</taxon>
        <taxon>Coleofasciculaceae</taxon>
        <taxon>Limnofasciculus</taxon>
        <taxon>Limnofasciculus baicalensis</taxon>
    </lineage>
</organism>
<comment type="caution">
    <text evidence="2">The sequence shown here is derived from an EMBL/GenBank/DDBJ whole genome shotgun (WGS) entry which is preliminary data.</text>
</comment>
<dbReference type="RefSeq" id="WP_254014311.1">
    <property type="nucleotide sequence ID" value="NZ_JAMZMM010000353.1"/>
</dbReference>
<sequence length="88" mass="10145">MFAPINVLLFYAMIIICKAIIWLTSAETIVIFDNSNNWDLADFEINNGMIDDLKEYIGKQKVFDDIRLVVFNHVADGGVVPDERFIQY</sequence>
<evidence type="ECO:0000313" key="2">
    <source>
        <dbReference type="EMBL" id="MCP2731574.1"/>
    </source>
</evidence>
<reference evidence="2" key="1">
    <citation type="submission" date="2022-06" db="EMBL/GenBank/DDBJ databases">
        <title>New cyanobacteria of genus Symplocastrum in benthos of Lake Baikal.</title>
        <authorList>
            <person name="Sorokovikova E."/>
            <person name="Tikhonova I."/>
            <person name="Krasnopeev A."/>
            <person name="Evseev P."/>
            <person name="Gladkikh A."/>
            <person name="Belykh O."/>
        </authorList>
    </citation>
    <scope>NUCLEOTIDE SEQUENCE</scope>
    <source>
        <strain evidence="2">BBK-W-15</strain>
    </source>
</reference>
<feature type="transmembrane region" description="Helical" evidence="1">
    <location>
        <begin position="7"/>
        <end position="25"/>
    </location>
</feature>
<dbReference type="Proteomes" id="UP001204953">
    <property type="component" value="Unassembled WGS sequence"/>
</dbReference>
<dbReference type="EMBL" id="JAMZMM010000353">
    <property type="protein sequence ID" value="MCP2731574.1"/>
    <property type="molecule type" value="Genomic_DNA"/>
</dbReference>
<accession>A0AAE3GW78</accession>
<keyword evidence="1" id="KW-0472">Membrane</keyword>
<proteinExistence type="predicted"/>
<keyword evidence="1" id="KW-0812">Transmembrane</keyword>
<keyword evidence="1" id="KW-1133">Transmembrane helix</keyword>
<evidence type="ECO:0000313" key="3">
    <source>
        <dbReference type="Proteomes" id="UP001204953"/>
    </source>
</evidence>
<name>A0AAE3GW78_9CYAN</name>
<keyword evidence="3" id="KW-1185">Reference proteome</keyword>
<protein>
    <submittedName>
        <fullName evidence="2">Uncharacterized protein</fullName>
    </submittedName>
</protein>